<evidence type="ECO:0000256" key="6">
    <source>
        <dbReference type="ARBA" id="ARBA00022679"/>
    </source>
</evidence>
<keyword evidence="8 10" id="KW-0299">Galactose metabolism</keyword>
<feature type="domain" description="Galactose-1-phosphate uridyl transferase C-terminal" evidence="12">
    <location>
        <begin position="245"/>
        <end position="439"/>
    </location>
</feature>
<dbReference type="InterPro" id="IPR005850">
    <property type="entry name" value="GalP_Utransf_C"/>
</dbReference>
<dbReference type="AlphaFoldDB" id="A0AAW9JQ32"/>
<dbReference type="PROSITE" id="PS01163">
    <property type="entry name" value="GAL_P_UDP_TRANSF_II"/>
    <property type="match status" value="1"/>
</dbReference>
<keyword evidence="9 10" id="KW-0119">Carbohydrate metabolism</keyword>
<organism evidence="13 14">
    <name type="scientific">Carnobacterium maltaromaticum</name>
    <name type="common">Carnobacterium piscicola</name>
    <dbReference type="NCBI Taxonomy" id="2751"/>
    <lineage>
        <taxon>Bacteria</taxon>
        <taxon>Bacillati</taxon>
        <taxon>Bacillota</taxon>
        <taxon>Bacilli</taxon>
        <taxon>Lactobacillales</taxon>
        <taxon>Carnobacteriaceae</taxon>
        <taxon>Carnobacterium</taxon>
    </lineage>
</organism>
<evidence type="ECO:0000259" key="12">
    <source>
        <dbReference type="Pfam" id="PF02744"/>
    </source>
</evidence>
<keyword evidence="6 10" id="KW-0808">Transferase</keyword>
<comment type="pathway">
    <text evidence="3 10">Carbohydrate metabolism; galactose metabolism.</text>
</comment>
<evidence type="ECO:0000256" key="7">
    <source>
        <dbReference type="ARBA" id="ARBA00022695"/>
    </source>
</evidence>
<dbReference type="Proteomes" id="UP001290462">
    <property type="component" value="Unassembled WGS sequence"/>
</dbReference>
<feature type="domain" description="Galactose-1-phosphate uridyl transferase N-terminal" evidence="11">
    <location>
        <begin position="70"/>
        <end position="229"/>
    </location>
</feature>
<dbReference type="Pfam" id="PF01087">
    <property type="entry name" value="GalP_UDP_transf"/>
    <property type="match status" value="1"/>
</dbReference>
<dbReference type="GO" id="GO:0005737">
    <property type="term" value="C:cytoplasm"/>
    <property type="evidence" value="ECO:0007669"/>
    <property type="project" value="UniProtKB-SubCell"/>
</dbReference>
<protein>
    <recommendedName>
        <fullName evidence="10">Galactose-1-phosphate uridylyltransferase</fullName>
        <shortName evidence="10">Gal-1-P uridylyltransferase</shortName>
        <ecNumber evidence="10">2.7.7.12</ecNumber>
    </recommendedName>
    <alternativeName>
        <fullName evidence="10">UDP-glucose--hexose-1-phosphate uridylyltransferase</fullName>
    </alternativeName>
</protein>
<dbReference type="EC" id="2.7.7.12" evidence="10"/>
<comment type="catalytic activity">
    <reaction evidence="1 10">
        <text>alpha-D-galactose 1-phosphate + UDP-alpha-D-glucose = alpha-D-glucose 1-phosphate + UDP-alpha-D-galactose</text>
        <dbReference type="Rhea" id="RHEA:13989"/>
        <dbReference type="ChEBI" id="CHEBI:58336"/>
        <dbReference type="ChEBI" id="CHEBI:58601"/>
        <dbReference type="ChEBI" id="CHEBI:58885"/>
        <dbReference type="ChEBI" id="CHEBI:66914"/>
        <dbReference type="EC" id="2.7.7.12"/>
    </reaction>
</comment>
<dbReference type="InterPro" id="IPR023425">
    <property type="entry name" value="GalP_uridyl_Trfase_II_CS"/>
</dbReference>
<keyword evidence="7 10" id="KW-0548">Nucleotidyltransferase</keyword>
<evidence type="ECO:0000256" key="8">
    <source>
        <dbReference type="ARBA" id="ARBA00023144"/>
    </source>
</evidence>
<dbReference type="NCBIfam" id="NF003633">
    <property type="entry name" value="PRK05270.2-2"/>
    <property type="match status" value="1"/>
</dbReference>
<proteinExistence type="inferred from homology"/>
<dbReference type="NCBIfam" id="NF003629">
    <property type="entry name" value="PRK05270.1-2"/>
    <property type="match status" value="1"/>
</dbReference>
<keyword evidence="5 10" id="KW-0963">Cytoplasm</keyword>
<gene>
    <name evidence="10 13" type="primary">galT</name>
    <name evidence="13" type="ORF">RAK27_01950</name>
</gene>
<dbReference type="EMBL" id="JAVBVO010000001">
    <property type="protein sequence ID" value="MDZ5757419.1"/>
    <property type="molecule type" value="Genomic_DNA"/>
</dbReference>
<dbReference type="PANTHER" id="PTHR39191:SF1">
    <property type="entry name" value="DUF4922 DOMAIN-CONTAINING PROTEIN"/>
    <property type="match status" value="1"/>
</dbReference>
<dbReference type="InterPro" id="IPR005849">
    <property type="entry name" value="GalP_Utransf_N"/>
</dbReference>
<evidence type="ECO:0000256" key="1">
    <source>
        <dbReference type="ARBA" id="ARBA00001107"/>
    </source>
</evidence>
<dbReference type="PIRSF" id="PIRSF006005">
    <property type="entry name" value="GalT_BS"/>
    <property type="match status" value="1"/>
</dbReference>
<evidence type="ECO:0000256" key="5">
    <source>
        <dbReference type="ARBA" id="ARBA00022490"/>
    </source>
</evidence>
<dbReference type="HAMAP" id="MF_00571">
    <property type="entry name" value="GalP_UDP_trans"/>
    <property type="match status" value="1"/>
</dbReference>
<dbReference type="NCBIfam" id="TIGR01239">
    <property type="entry name" value="galT_2"/>
    <property type="match status" value="1"/>
</dbReference>
<dbReference type="GO" id="GO:0006012">
    <property type="term" value="P:galactose metabolic process"/>
    <property type="evidence" value="ECO:0007669"/>
    <property type="project" value="UniProtKB-UniRule"/>
</dbReference>
<comment type="subcellular location">
    <subcellularLocation>
        <location evidence="2 10">Cytoplasm</location>
    </subcellularLocation>
</comment>
<comment type="similarity">
    <text evidence="4 10">Belongs to the galactose-1-phosphate uridylyltransferase type 2 family.</text>
</comment>
<dbReference type="Pfam" id="PF02744">
    <property type="entry name" value="GalP_UDP_tr_C"/>
    <property type="match status" value="1"/>
</dbReference>
<sequence>MDQLIIDFIEKGIKNGQIAALDRIYIMNQLGMISHCTELNGNLVPSTVLLSQLELLDGIIGGMIEKGIIDETLVDREISEAQIMNLLTPLPSVVNHEFHRYYQKSPELATNYFYRLSQENNYIKTREIAKNSHFSVPTKYGELEITINLSKPEKDPKQIILEKSALQANYPKCLLCMENEGYQGRVNHPARSNHRIVRLSLNDERWGLQYSPYAYYSEHCIFLSEEHRPMKIQQATFRKLLAIVKEFPHYFAGSNADLPIVGGSILAHDHYQGGKHTFAMAQAPIMEHFKLKEFPEISMGIVKWPMSVIRLSGKDVSELELAATHVLKKWENYSDQAVGILANDEDGTPHNTITPIARKNGAYFELDLVLRNNRRTDDYPDGIFHPHQDVQHIKKENIGLIEVMGLAILPPRLKNELQEVEDFLLGKVTKVAEYHQSWAEKLKNKERIITPENVHEIVEQAVGKVFLRVLEDAGVYKQNEIGLAAFKKFIMYANQK</sequence>
<name>A0AAW9JQ32_CARML</name>
<evidence type="ECO:0000256" key="4">
    <source>
        <dbReference type="ARBA" id="ARBA00008706"/>
    </source>
</evidence>
<dbReference type="RefSeq" id="WP_322808357.1">
    <property type="nucleotide sequence ID" value="NZ_JAVBVO010000001.1"/>
</dbReference>
<evidence type="ECO:0000256" key="10">
    <source>
        <dbReference type="HAMAP-Rule" id="MF_00571"/>
    </source>
</evidence>
<evidence type="ECO:0000256" key="3">
    <source>
        <dbReference type="ARBA" id="ARBA00004947"/>
    </source>
</evidence>
<dbReference type="GO" id="GO:0008108">
    <property type="term" value="F:UDP-glucose:hexose-1-phosphate uridylyltransferase activity"/>
    <property type="evidence" value="ECO:0007669"/>
    <property type="project" value="UniProtKB-UniRule"/>
</dbReference>
<dbReference type="PANTHER" id="PTHR39191">
    <property type="entry name" value="GALACTOSE-1-PHOSPHATE URIDYLYLTRANSFERASE"/>
    <property type="match status" value="1"/>
</dbReference>
<accession>A0AAW9JQ32</accession>
<evidence type="ECO:0000256" key="9">
    <source>
        <dbReference type="ARBA" id="ARBA00023277"/>
    </source>
</evidence>
<dbReference type="InterPro" id="IPR000766">
    <property type="entry name" value="GalP_uridyl_Trfase_II"/>
</dbReference>
<evidence type="ECO:0000259" key="11">
    <source>
        <dbReference type="Pfam" id="PF01087"/>
    </source>
</evidence>
<comment type="caution">
    <text evidence="13">The sequence shown here is derived from an EMBL/GenBank/DDBJ whole genome shotgun (WGS) entry which is preliminary data.</text>
</comment>
<evidence type="ECO:0000313" key="13">
    <source>
        <dbReference type="EMBL" id="MDZ5757419.1"/>
    </source>
</evidence>
<evidence type="ECO:0000256" key="2">
    <source>
        <dbReference type="ARBA" id="ARBA00004496"/>
    </source>
</evidence>
<reference evidence="13" key="1">
    <citation type="submission" date="2023-08" db="EMBL/GenBank/DDBJ databases">
        <title>Genomic characterization of piscicolin 126 produced by Carnobacterium maltaromaticum CM22 strain isolated from salmon (Salmo salar).</title>
        <authorList>
            <person name="Gonzalez-Gragera E."/>
            <person name="Garcia-Lopez J.D."/>
            <person name="Teso-Perez C."/>
            <person name="Gimenez-Hernandez I."/>
            <person name="Peralta-Sanchez J.M."/>
            <person name="Valdivia E."/>
            <person name="Montalban-Lopez M."/>
            <person name="Martin-Platero A.M."/>
            <person name="Banos A."/>
            <person name="Martinez-Bueno M."/>
        </authorList>
    </citation>
    <scope>NUCLEOTIDE SEQUENCE</scope>
    <source>
        <strain evidence="13">CM22</strain>
    </source>
</reference>
<evidence type="ECO:0000313" key="14">
    <source>
        <dbReference type="Proteomes" id="UP001290462"/>
    </source>
</evidence>